<keyword evidence="1" id="KW-0175">Coiled coil</keyword>
<reference evidence="3 4" key="1">
    <citation type="submission" date="2023-09" db="EMBL/GenBank/DDBJ databases">
        <authorList>
            <person name="Rey-Velasco X."/>
        </authorList>
    </citation>
    <scope>NUCLEOTIDE SEQUENCE [LARGE SCALE GENOMIC DNA]</scope>
    <source>
        <strain evidence="3 4">W332</strain>
    </source>
</reference>
<protein>
    <submittedName>
        <fullName evidence="3">DUF6090 family protein</fullName>
    </submittedName>
</protein>
<proteinExistence type="predicted"/>
<sequence length="430" mass="50133">MIKIFRNIRKRLLSKNKLSKYLFYALGEIILVVIGILLALQINNWNEERAQNLDINGILQNIRNNVQSDIKELNLLITARANIGEKSDKIFKNLINSERDSISLEEVAYIAFALQDINNLIYFKSNFNAYNSLSSSTYYRKIQNTDLASLLSAYYINAEKIKNYEEQYNEQLENRNKEWFDKYRNNSNDQDFFLRPWNAFDEFSSFEKRYLEILRDVTTRNVLGSGFYERYMIDYYEEQILMGNTIVDMIEKSETSFDEETKLKFSGILYSFANADIISILINGKLPTGFTIKTAASDLWEEFITEKEGFIDIDYPENKYDWASPYFEVSALGGRVNDMDFSGYTKLVIEMKGTVGNERFDITIKDKDDPTDGSESRVNIELTKDWKTYEIETSKFKTADMKTIMVPLALIFSGPEGQKIQIRSVQFKKD</sequence>
<keyword evidence="2" id="KW-0472">Membrane</keyword>
<dbReference type="InterPro" id="IPR045749">
    <property type="entry name" value="DUF6090"/>
</dbReference>
<dbReference type="EMBL" id="JAVRIA010000001">
    <property type="protein sequence ID" value="MDT0557147.1"/>
    <property type="molecule type" value="Genomic_DNA"/>
</dbReference>
<dbReference type="RefSeq" id="WP_311425920.1">
    <property type="nucleotide sequence ID" value="NZ_JAVRIA010000001.1"/>
</dbReference>
<keyword evidence="2" id="KW-1133">Transmembrane helix</keyword>
<dbReference type="SUPFAM" id="SSF49785">
    <property type="entry name" value="Galactose-binding domain-like"/>
    <property type="match status" value="1"/>
</dbReference>
<feature type="coiled-coil region" evidence="1">
    <location>
        <begin position="158"/>
        <end position="189"/>
    </location>
</feature>
<gene>
    <name evidence="3" type="ORF">RM697_00720</name>
</gene>
<name>A0ABU2YH63_9FLAO</name>
<keyword evidence="2" id="KW-0812">Transmembrane</keyword>
<dbReference type="InterPro" id="IPR008979">
    <property type="entry name" value="Galactose-bd-like_sf"/>
</dbReference>
<keyword evidence="4" id="KW-1185">Reference proteome</keyword>
<accession>A0ABU2YH63</accession>
<feature type="transmembrane region" description="Helical" evidence="2">
    <location>
        <begin position="21"/>
        <end position="42"/>
    </location>
</feature>
<evidence type="ECO:0000313" key="3">
    <source>
        <dbReference type="EMBL" id="MDT0557147.1"/>
    </source>
</evidence>
<dbReference type="Gene3D" id="2.60.120.430">
    <property type="entry name" value="Galactose-binding lectin"/>
    <property type="match status" value="1"/>
</dbReference>
<dbReference type="Pfam" id="PF19578">
    <property type="entry name" value="DUF6090"/>
    <property type="match status" value="1"/>
</dbReference>
<evidence type="ECO:0000256" key="1">
    <source>
        <dbReference type="SAM" id="Coils"/>
    </source>
</evidence>
<comment type="caution">
    <text evidence="3">The sequence shown here is derived from an EMBL/GenBank/DDBJ whole genome shotgun (WGS) entry which is preliminary data.</text>
</comment>
<organism evidence="3 4">
    <name type="scientific">Microcosmobacter mediterraneus</name>
    <dbReference type="NCBI Taxonomy" id="3075607"/>
    <lineage>
        <taxon>Bacteria</taxon>
        <taxon>Pseudomonadati</taxon>
        <taxon>Bacteroidota</taxon>
        <taxon>Flavobacteriia</taxon>
        <taxon>Flavobacteriales</taxon>
        <taxon>Flavobacteriaceae</taxon>
        <taxon>Microcosmobacter</taxon>
    </lineage>
</organism>
<dbReference type="Proteomes" id="UP001259492">
    <property type="component" value="Unassembled WGS sequence"/>
</dbReference>
<evidence type="ECO:0000256" key="2">
    <source>
        <dbReference type="SAM" id="Phobius"/>
    </source>
</evidence>
<evidence type="ECO:0000313" key="4">
    <source>
        <dbReference type="Proteomes" id="UP001259492"/>
    </source>
</evidence>